<sequence>MRNLFTRSNRNTLKIGDKTVHPRRIAIAKWRELFDSIQLIPQLLMSVITAAPQDRAGYFVVALRESFDDIVRVTSILTGIDEEYIEENASIDQLIAFYKATADANNFGELLKNGRSVLGAIVPNLTAETTSQDAN</sequence>
<keyword evidence="2" id="KW-1185">Reference proteome</keyword>
<protein>
    <submittedName>
        <fullName evidence="1">Uncharacterized protein</fullName>
    </submittedName>
</protein>
<name>A0ABT4EGW3_PAEAL</name>
<evidence type="ECO:0000313" key="2">
    <source>
        <dbReference type="Proteomes" id="UP001527090"/>
    </source>
</evidence>
<accession>A0ABT4EGW3</accession>
<organism evidence="1 2">
    <name type="scientific">Paenibacillus alvei</name>
    <name type="common">Bacillus alvei</name>
    <dbReference type="NCBI Taxonomy" id="44250"/>
    <lineage>
        <taxon>Bacteria</taxon>
        <taxon>Bacillati</taxon>
        <taxon>Bacillota</taxon>
        <taxon>Bacilli</taxon>
        <taxon>Bacillales</taxon>
        <taxon>Paenibacillaceae</taxon>
        <taxon>Paenibacillus</taxon>
    </lineage>
</organism>
<dbReference type="EMBL" id="JAMDLY010000024">
    <property type="protein sequence ID" value="MCY9532980.1"/>
    <property type="molecule type" value="Genomic_DNA"/>
</dbReference>
<proteinExistence type="predicted"/>
<evidence type="ECO:0000313" key="1">
    <source>
        <dbReference type="EMBL" id="MCY9532980.1"/>
    </source>
</evidence>
<comment type="caution">
    <text evidence="1">The sequence shown here is derived from an EMBL/GenBank/DDBJ whole genome shotgun (WGS) entry which is preliminary data.</text>
</comment>
<reference evidence="1 2" key="1">
    <citation type="submission" date="2022-05" db="EMBL/GenBank/DDBJ databases">
        <title>Genome Sequencing of Bee-Associated Microbes.</title>
        <authorList>
            <person name="Dunlap C."/>
        </authorList>
    </citation>
    <scope>NUCLEOTIDE SEQUENCE [LARGE SCALE GENOMIC DNA]</scope>
    <source>
        <strain evidence="1 2">NRRL NRS-750</strain>
    </source>
</reference>
<dbReference type="Proteomes" id="UP001527090">
    <property type="component" value="Unassembled WGS sequence"/>
</dbReference>
<gene>
    <name evidence="1" type="ORF">M5X04_27090</name>
</gene>